<name>A0A165MD83_EXIGL</name>
<keyword evidence="3" id="KW-1185">Reference proteome</keyword>
<proteinExistence type="predicted"/>
<evidence type="ECO:0000313" key="2">
    <source>
        <dbReference type="EMBL" id="KZV99098.1"/>
    </source>
</evidence>
<dbReference type="InParanoid" id="A0A165MD83"/>
<dbReference type="Proteomes" id="UP000077266">
    <property type="component" value="Unassembled WGS sequence"/>
</dbReference>
<protein>
    <submittedName>
        <fullName evidence="2">Uncharacterized protein</fullName>
    </submittedName>
</protein>
<sequence length="307" mass="33350">MSALSRVRTASRLNAPSLRVTAARRSLHASTPIAAKKKGKDGDGDMFGGGGSGPRVRESYTFGASSALPQLAAKVETEALKEDKPAGPLTFAEKREKQFDTQLEHARKLLRSKIHWERKLVRHGTLRRLIALADSPEQLRHVAALFPDWAADGYILDDDTASSYIGRCIKFGKPQIAVTLLLNPRKHKFNLPSMASARKLLQSLIEHGTTLRNMMAYLSLYTVYRLPPAASDPATAAMVISACLKNGSPEAKEIAQEFAKGVSAETEGVQSTRVEKEWRTRLNELSASISTMSITPDAAPQASAATA</sequence>
<dbReference type="EMBL" id="KV425912">
    <property type="protein sequence ID" value="KZV99098.1"/>
    <property type="molecule type" value="Genomic_DNA"/>
</dbReference>
<dbReference type="OrthoDB" id="565731at2759"/>
<evidence type="ECO:0000256" key="1">
    <source>
        <dbReference type="SAM" id="MobiDB-lite"/>
    </source>
</evidence>
<evidence type="ECO:0000313" key="3">
    <source>
        <dbReference type="Proteomes" id="UP000077266"/>
    </source>
</evidence>
<reference evidence="2 3" key="1">
    <citation type="journal article" date="2016" name="Mol. Biol. Evol.">
        <title>Comparative Genomics of Early-Diverging Mushroom-Forming Fungi Provides Insights into the Origins of Lignocellulose Decay Capabilities.</title>
        <authorList>
            <person name="Nagy L.G."/>
            <person name="Riley R."/>
            <person name="Tritt A."/>
            <person name="Adam C."/>
            <person name="Daum C."/>
            <person name="Floudas D."/>
            <person name="Sun H."/>
            <person name="Yadav J.S."/>
            <person name="Pangilinan J."/>
            <person name="Larsson K.H."/>
            <person name="Matsuura K."/>
            <person name="Barry K."/>
            <person name="Labutti K."/>
            <person name="Kuo R."/>
            <person name="Ohm R.A."/>
            <person name="Bhattacharya S.S."/>
            <person name="Shirouzu T."/>
            <person name="Yoshinaga Y."/>
            <person name="Martin F.M."/>
            <person name="Grigoriev I.V."/>
            <person name="Hibbett D.S."/>
        </authorList>
    </citation>
    <scope>NUCLEOTIDE SEQUENCE [LARGE SCALE GENOMIC DNA]</scope>
    <source>
        <strain evidence="2 3">HHB12029</strain>
    </source>
</reference>
<dbReference type="AlphaFoldDB" id="A0A165MD83"/>
<feature type="region of interest" description="Disordered" evidence="1">
    <location>
        <begin position="23"/>
        <end position="53"/>
    </location>
</feature>
<gene>
    <name evidence="2" type="ORF">EXIGLDRAFT_831669</name>
</gene>
<accession>A0A165MD83</accession>
<organism evidence="2 3">
    <name type="scientific">Exidia glandulosa HHB12029</name>
    <dbReference type="NCBI Taxonomy" id="1314781"/>
    <lineage>
        <taxon>Eukaryota</taxon>
        <taxon>Fungi</taxon>
        <taxon>Dikarya</taxon>
        <taxon>Basidiomycota</taxon>
        <taxon>Agaricomycotina</taxon>
        <taxon>Agaricomycetes</taxon>
        <taxon>Auriculariales</taxon>
        <taxon>Exidiaceae</taxon>
        <taxon>Exidia</taxon>
    </lineage>
</organism>